<dbReference type="HAMAP" id="MF_01326_B">
    <property type="entry name" value="Ribosomal_uL24_B"/>
    <property type="match status" value="1"/>
</dbReference>
<name>A0A381WWF4_9ZZZZ</name>
<evidence type="ECO:0000256" key="1">
    <source>
        <dbReference type="ARBA" id="ARBA00010618"/>
    </source>
</evidence>
<dbReference type="GO" id="GO:0019843">
    <property type="term" value="F:rRNA binding"/>
    <property type="evidence" value="ECO:0007669"/>
    <property type="project" value="UniProtKB-KW"/>
</dbReference>
<evidence type="ECO:0000256" key="5">
    <source>
        <dbReference type="ARBA" id="ARBA00023274"/>
    </source>
</evidence>
<keyword evidence="5" id="KW-0687">Ribonucleoprotein</keyword>
<dbReference type="InterPro" id="IPR005825">
    <property type="entry name" value="Ribosomal_uL24_CS"/>
</dbReference>
<feature type="domain" description="KOW" evidence="6">
    <location>
        <begin position="2"/>
        <end position="29"/>
    </location>
</feature>
<reference evidence="7" key="1">
    <citation type="submission" date="2018-05" db="EMBL/GenBank/DDBJ databases">
        <authorList>
            <person name="Lanie J.A."/>
            <person name="Ng W.-L."/>
            <person name="Kazmierczak K.M."/>
            <person name="Andrzejewski T.M."/>
            <person name="Davidsen T.M."/>
            <person name="Wayne K.J."/>
            <person name="Tettelin H."/>
            <person name="Glass J.I."/>
            <person name="Rusch D."/>
            <person name="Podicherti R."/>
            <person name="Tsui H.-C.T."/>
            <person name="Winkler M.E."/>
        </authorList>
    </citation>
    <scope>NUCLEOTIDE SEQUENCE</scope>
</reference>
<keyword evidence="3" id="KW-0694">RNA-binding</keyword>
<dbReference type="GO" id="GO:1990904">
    <property type="term" value="C:ribonucleoprotein complex"/>
    <property type="evidence" value="ECO:0007669"/>
    <property type="project" value="UniProtKB-KW"/>
</dbReference>
<evidence type="ECO:0000256" key="3">
    <source>
        <dbReference type="ARBA" id="ARBA00022884"/>
    </source>
</evidence>
<dbReference type="Pfam" id="PF00467">
    <property type="entry name" value="KOW"/>
    <property type="match status" value="1"/>
</dbReference>
<keyword evidence="2" id="KW-0699">rRNA-binding</keyword>
<dbReference type="EMBL" id="UINC01013088">
    <property type="protein sequence ID" value="SVA56760.1"/>
    <property type="molecule type" value="Genomic_DNA"/>
</dbReference>
<dbReference type="InterPro" id="IPR041988">
    <property type="entry name" value="Ribosomal_uL24_KOW"/>
</dbReference>
<dbReference type="PROSITE" id="PS01108">
    <property type="entry name" value="RIBOSOMAL_L24"/>
    <property type="match status" value="1"/>
</dbReference>
<organism evidence="7">
    <name type="scientific">marine metagenome</name>
    <dbReference type="NCBI Taxonomy" id="408172"/>
    <lineage>
        <taxon>unclassified sequences</taxon>
        <taxon>metagenomes</taxon>
        <taxon>ecological metagenomes</taxon>
    </lineage>
</organism>
<dbReference type="Gene3D" id="2.30.30.30">
    <property type="match status" value="1"/>
</dbReference>
<dbReference type="FunFam" id="2.30.30.30:FF:000004">
    <property type="entry name" value="50S ribosomal protein L24"/>
    <property type="match status" value="1"/>
</dbReference>
<dbReference type="InterPro" id="IPR005824">
    <property type="entry name" value="KOW"/>
</dbReference>
<evidence type="ECO:0000259" key="6">
    <source>
        <dbReference type="SMART" id="SM00739"/>
    </source>
</evidence>
<evidence type="ECO:0000313" key="7">
    <source>
        <dbReference type="EMBL" id="SVA56760.1"/>
    </source>
</evidence>
<dbReference type="SMART" id="SM00739">
    <property type="entry name" value="KOW"/>
    <property type="match status" value="1"/>
</dbReference>
<comment type="similarity">
    <text evidence="1">Belongs to the universal ribosomal protein uL24 family.</text>
</comment>
<protein>
    <recommendedName>
        <fullName evidence="6">KOW domain-containing protein</fullName>
    </recommendedName>
</protein>
<dbReference type="SUPFAM" id="SSF50104">
    <property type="entry name" value="Translation proteins SH3-like domain"/>
    <property type="match status" value="1"/>
</dbReference>
<dbReference type="GO" id="GO:0006412">
    <property type="term" value="P:translation"/>
    <property type="evidence" value="ECO:0007669"/>
    <property type="project" value="InterPro"/>
</dbReference>
<sequence>MKIRKGDKVRVLTGKDRGKEGVVSRAIPADDKVIIAGINLAKRHQKPTKATMQGGIIDKAMPIHVSNVAVLSPADEKPTRIGYRLNDDGSKVRVCRRTGVDLDG</sequence>
<dbReference type="InterPro" id="IPR014722">
    <property type="entry name" value="Rib_uL2_dom2"/>
</dbReference>
<gene>
    <name evidence="7" type="ORF">METZ01_LOCUS109614</name>
</gene>
<dbReference type="GO" id="GO:0003735">
    <property type="term" value="F:structural constituent of ribosome"/>
    <property type="evidence" value="ECO:0007669"/>
    <property type="project" value="InterPro"/>
</dbReference>
<keyword evidence="4" id="KW-0689">Ribosomal protein</keyword>
<dbReference type="PANTHER" id="PTHR12903">
    <property type="entry name" value="MITOCHONDRIAL RIBOSOMAL PROTEIN L24"/>
    <property type="match status" value="1"/>
</dbReference>
<dbReference type="AlphaFoldDB" id="A0A381WWF4"/>
<proteinExistence type="inferred from homology"/>
<dbReference type="Pfam" id="PF17136">
    <property type="entry name" value="ribosomal_L24"/>
    <property type="match status" value="1"/>
</dbReference>
<dbReference type="InterPro" id="IPR008991">
    <property type="entry name" value="Translation_prot_SH3-like_sf"/>
</dbReference>
<evidence type="ECO:0000256" key="4">
    <source>
        <dbReference type="ARBA" id="ARBA00022980"/>
    </source>
</evidence>
<dbReference type="GO" id="GO:0005840">
    <property type="term" value="C:ribosome"/>
    <property type="evidence" value="ECO:0007669"/>
    <property type="project" value="UniProtKB-KW"/>
</dbReference>
<accession>A0A381WWF4</accession>
<dbReference type="NCBIfam" id="TIGR01079">
    <property type="entry name" value="rplX_bact"/>
    <property type="match status" value="1"/>
</dbReference>
<evidence type="ECO:0000256" key="2">
    <source>
        <dbReference type="ARBA" id="ARBA00022730"/>
    </source>
</evidence>
<dbReference type="CDD" id="cd06089">
    <property type="entry name" value="KOW_RPL26"/>
    <property type="match status" value="1"/>
</dbReference>
<dbReference type="InterPro" id="IPR003256">
    <property type="entry name" value="Ribosomal_uL24"/>
</dbReference>
<dbReference type="InterPro" id="IPR057264">
    <property type="entry name" value="Ribosomal_uL24_C"/>
</dbReference>